<dbReference type="Gene3D" id="3.90.70.10">
    <property type="entry name" value="Cysteine proteinases"/>
    <property type="match status" value="1"/>
</dbReference>
<feature type="domain" description="USP" evidence="3">
    <location>
        <begin position="1"/>
        <end position="223"/>
    </location>
</feature>
<gene>
    <name evidence="4" type="ORF">TMI583_LOCUS47938</name>
</gene>
<accession>A0A8S2XHD7</accession>
<dbReference type="Proteomes" id="UP000682733">
    <property type="component" value="Unassembled WGS sequence"/>
</dbReference>
<name>A0A8S2XHD7_9BILA</name>
<dbReference type="InterPro" id="IPR038765">
    <property type="entry name" value="Papain-like_cys_pep_sf"/>
</dbReference>
<dbReference type="EMBL" id="CAJOBA010095224">
    <property type="protein sequence ID" value="CAF4500544.1"/>
    <property type="molecule type" value="Genomic_DNA"/>
</dbReference>
<feature type="non-terminal residue" evidence="4">
    <location>
        <position position="223"/>
    </location>
</feature>
<evidence type="ECO:0000313" key="4">
    <source>
        <dbReference type="EMBL" id="CAF4500544.1"/>
    </source>
</evidence>
<dbReference type="GO" id="GO:0004843">
    <property type="term" value="F:cysteine-type deubiquitinase activity"/>
    <property type="evidence" value="ECO:0007669"/>
    <property type="project" value="UniProtKB-EC"/>
</dbReference>
<dbReference type="CDD" id="cd02257">
    <property type="entry name" value="Peptidase_C19"/>
    <property type="match status" value="1"/>
</dbReference>
<protein>
    <recommendedName>
        <fullName evidence="2">ubiquitinyl hydrolase 1</fullName>
        <ecNumber evidence="2">3.4.19.12</ecNumber>
    </recommendedName>
</protein>
<evidence type="ECO:0000256" key="1">
    <source>
        <dbReference type="ARBA" id="ARBA00000707"/>
    </source>
</evidence>
<reference evidence="4" key="1">
    <citation type="submission" date="2021-02" db="EMBL/GenBank/DDBJ databases">
        <authorList>
            <person name="Nowell W R."/>
        </authorList>
    </citation>
    <scope>NUCLEOTIDE SEQUENCE</scope>
</reference>
<sequence length="223" mass="26000">MNSALQCLSNIPDLTNYFKNFNETNSITPVTQAYKDLIRSIWSGKYSSVTPKEIKYRVSQTAQIFTDFRQHDSNEFMNALINALHNELQISESSTIIEKLFHIQTQSRVTCCLCKTEDTTDERTTFLPLPLPLPKLHPQQKCLLLEDLLSFFFEEDTLDGDYYCQKFDTMTQAKQKTSLRHPLPRVIIIQLKRFTFDDSNNKIHTFVRYPLQNLNIGKYLAQT</sequence>
<dbReference type="Pfam" id="PF00443">
    <property type="entry name" value="UCH"/>
    <property type="match status" value="1"/>
</dbReference>
<evidence type="ECO:0000259" key="3">
    <source>
        <dbReference type="PROSITE" id="PS50235"/>
    </source>
</evidence>
<evidence type="ECO:0000313" key="5">
    <source>
        <dbReference type="Proteomes" id="UP000682733"/>
    </source>
</evidence>
<dbReference type="InterPro" id="IPR050185">
    <property type="entry name" value="Ub_carboxyl-term_hydrolase"/>
</dbReference>
<dbReference type="GO" id="GO:0016579">
    <property type="term" value="P:protein deubiquitination"/>
    <property type="evidence" value="ECO:0007669"/>
    <property type="project" value="InterPro"/>
</dbReference>
<evidence type="ECO:0000256" key="2">
    <source>
        <dbReference type="ARBA" id="ARBA00012759"/>
    </source>
</evidence>
<comment type="caution">
    <text evidence="4">The sequence shown here is derived from an EMBL/GenBank/DDBJ whole genome shotgun (WGS) entry which is preliminary data.</text>
</comment>
<dbReference type="AlphaFoldDB" id="A0A8S2XHD7"/>
<dbReference type="PANTHER" id="PTHR21646">
    <property type="entry name" value="UBIQUITIN CARBOXYL-TERMINAL HYDROLASE"/>
    <property type="match status" value="1"/>
</dbReference>
<dbReference type="PROSITE" id="PS50235">
    <property type="entry name" value="USP_3"/>
    <property type="match status" value="1"/>
</dbReference>
<dbReference type="InterPro" id="IPR001394">
    <property type="entry name" value="Peptidase_C19_UCH"/>
</dbReference>
<proteinExistence type="predicted"/>
<organism evidence="4 5">
    <name type="scientific">Didymodactylos carnosus</name>
    <dbReference type="NCBI Taxonomy" id="1234261"/>
    <lineage>
        <taxon>Eukaryota</taxon>
        <taxon>Metazoa</taxon>
        <taxon>Spiralia</taxon>
        <taxon>Gnathifera</taxon>
        <taxon>Rotifera</taxon>
        <taxon>Eurotatoria</taxon>
        <taxon>Bdelloidea</taxon>
        <taxon>Philodinida</taxon>
        <taxon>Philodinidae</taxon>
        <taxon>Didymodactylos</taxon>
    </lineage>
</organism>
<comment type="catalytic activity">
    <reaction evidence="1">
        <text>Thiol-dependent hydrolysis of ester, thioester, amide, peptide and isopeptide bonds formed by the C-terminal Gly of ubiquitin (a 76-residue protein attached to proteins as an intracellular targeting signal).</text>
        <dbReference type="EC" id="3.4.19.12"/>
    </reaction>
</comment>
<dbReference type="EC" id="3.4.19.12" evidence="2"/>
<dbReference type="SUPFAM" id="SSF54001">
    <property type="entry name" value="Cysteine proteinases"/>
    <property type="match status" value="1"/>
</dbReference>
<dbReference type="InterPro" id="IPR028889">
    <property type="entry name" value="USP"/>
</dbReference>